<dbReference type="Pfam" id="PF13833">
    <property type="entry name" value="EF-hand_8"/>
    <property type="match status" value="1"/>
</dbReference>
<keyword evidence="5" id="KW-1185">Reference proteome</keyword>
<dbReference type="AlphaFoldDB" id="A0A388LWL5"/>
<keyword evidence="2" id="KW-0106">Calcium</keyword>
<dbReference type="PANTHER" id="PTHR23048">
    <property type="entry name" value="MYOSIN LIGHT CHAIN 1, 3"/>
    <property type="match status" value="1"/>
</dbReference>
<feature type="domain" description="EF-hand" evidence="3">
    <location>
        <begin position="44"/>
        <end position="79"/>
    </location>
</feature>
<dbReference type="FunFam" id="1.10.238.10:FF:000178">
    <property type="entry name" value="Calmodulin-2 A"/>
    <property type="match status" value="1"/>
</dbReference>
<dbReference type="PANTHER" id="PTHR23048:SF0">
    <property type="entry name" value="CALMODULIN LIKE 3"/>
    <property type="match status" value="1"/>
</dbReference>
<dbReference type="Gramene" id="GBG86696">
    <property type="protein sequence ID" value="GBG86696"/>
    <property type="gene ID" value="CBR_g41759"/>
</dbReference>
<dbReference type="PROSITE" id="PS00018">
    <property type="entry name" value="EF_HAND_1"/>
    <property type="match status" value="3"/>
</dbReference>
<dbReference type="GO" id="GO:0005509">
    <property type="term" value="F:calcium ion binding"/>
    <property type="evidence" value="ECO:0007669"/>
    <property type="project" value="InterPro"/>
</dbReference>
<evidence type="ECO:0000256" key="2">
    <source>
        <dbReference type="ARBA" id="ARBA00022837"/>
    </source>
</evidence>
<dbReference type="InterPro" id="IPR002048">
    <property type="entry name" value="EF_hand_dom"/>
</dbReference>
<reference evidence="4 5" key="1">
    <citation type="journal article" date="2018" name="Cell">
        <title>The Chara Genome: Secondary Complexity and Implications for Plant Terrestrialization.</title>
        <authorList>
            <person name="Nishiyama T."/>
            <person name="Sakayama H."/>
            <person name="Vries J.D."/>
            <person name="Buschmann H."/>
            <person name="Saint-Marcoux D."/>
            <person name="Ullrich K.K."/>
            <person name="Haas F.B."/>
            <person name="Vanderstraeten L."/>
            <person name="Becker D."/>
            <person name="Lang D."/>
            <person name="Vosolsobe S."/>
            <person name="Rombauts S."/>
            <person name="Wilhelmsson P.K.I."/>
            <person name="Janitza P."/>
            <person name="Kern R."/>
            <person name="Heyl A."/>
            <person name="Rumpler F."/>
            <person name="Villalobos L.I.A.C."/>
            <person name="Clay J.M."/>
            <person name="Skokan R."/>
            <person name="Toyoda A."/>
            <person name="Suzuki Y."/>
            <person name="Kagoshima H."/>
            <person name="Schijlen E."/>
            <person name="Tajeshwar N."/>
            <person name="Catarino B."/>
            <person name="Hetherington A.J."/>
            <person name="Saltykova A."/>
            <person name="Bonnot C."/>
            <person name="Breuninger H."/>
            <person name="Symeonidi A."/>
            <person name="Radhakrishnan G.V."/>
            <person name="Van Nieuwerburgh F."/>
            <person name="Deforce D."/>
            <person name="Chang C."/>
            <person name="Karol K.G."/>
            <person name="Hedrich R."/>
            <person name="Ulvskov P."/>
            <person name="Glockner G."/>
            <person name="Delwiche C.F."/>
            <person name="Petrasek J."/>
            <person name="Van de Peer Y."/>
            <person name="Friml J."/>
            <person name="Beilby M."/>
            <person name="Dolan L."/>
            <person name="Kohara Y."/>
            <person name="Sugano S."/>
            <person name="Fujiyama A."/>
            <person name="Delaux P.-M."/>
            <person name="Quint M."/>
            <person name="TheiBen G."/>
            <person name="Hagemann M."/>
            <person name="Harholt J."/>
            <person name="Dunand C."/>
            <person name="Zachgo S."/>
            <person name="Langdale J."/>
            <person name="Maumus F."/>
            <person name="Straeten D.V.D."/>
            <person name="Gould S.B."/>
            <person name="Rensing S.A."/>
        </authorList>
    </citation>
    <scope>NUCLEOTIDE SEQUENCE [LARGE SCALE GENOMIC DNA]</scope>
    <source>
        <strain evidence="4 5">S276</strain>
    </source>
</reference>
<dbReference type="Proteomes" id="UP000265515">
    <property type="component" value="Unassembled WGS sequence"/>
</dbReference>
<dbReference type="EMBL" id="BFEA01000575">
    <property type="protein sequence ID" value="GBG86696.1"/>
    <property type="molecule type" value="Genomic_DNA"/>
</dbReference>
<name>A0A388LWL5_CHABU</name>
<dbReference type="SUPFAM" id="SSF47473">
    <property type="entry name" value="EF-hand"/>
    <property type="match status" value="1"/>
</dbReference>
<comment type="caution">
    <text evidence="4">The sequence shown here is derived from an EMBL/GenBank/DDBJ whole genome shotgun (WGS) entry which is preliminary data.</text>
</comment>
<dbReference type="Pfam" id="PF13499">
    <property type="entry name" value="EF-hand_7"/>
    <property type="match status" value="1"/>
</dbReference>
<proteinExistence type="predicted"/>
<gene>
    <name evidence="4" type="ORF">CBR_g41759</name>
</gene>
<dbReference type="OMA" id="RKMNEGN"/>
<accession>A0A388LWL5</accession>
<dbReference type="GO" id="GO:0016460">
    <property type="term" value="C:myosin II complex"/>
    <property type="evidence" value="ECO:0007669"/>
    <property type="project" value="TreeGrafter"/>
</dbReference>
<evidence type="ECO:0000313" key="5">
    <source>
        <dbReference type="Proteomes" id="UP000265515"/>
    </source>
</evidence>
<dbReference type="InterPro" id="IPR050230">
    <property type="entry name" value="CALM/Myosin/TropC-like"/>
</dbReference>
<organism evidence="4 5">
    <name type="scientific">Chara braunii</name>
    <name type="common">Braun's stonewort</name>
    <dbReference type="NCBI Taxonomy" id="69332"/>
    <lineage>
        <taxon>Eukaryota</taxon>
        <taxon>Viridiplantae</taxon>
        <taxon>Streptophyta</taxon>
        <taxon>Charophyceae</taxon>
        <taxon>Charales</taxon>
        <taxon>Characeae</taxon>
        <taxon>Chara</taxon>
    </lineage>
</organism>
<dbReference type="Gene3D" id="1.10.238.10">
    <property type="entry name" value="EF-hand"/>
    <property type="match status" value="2"/>
</dbReference>
<protein>
    <recommendedName>
        <fullName evidence="3">EF-hand domain-containing protein</fullName>
    </recommendedName>
</protein>
<dbReference type="SMART" id="SM00054">
    <property type="entry name" value="EFh"/>
    <property type="match status" value="4"/>
</dbReference>
<dbReference type="PROSITE" id="PS50222">
    <property type="entry name" value="EF_HAND_2"/>
    <property type="match status" value="3"/>
</dbReference>
<feature type="domain" description="EF-hand" evidence="3">
    <location>
        <begin position="118"/>
        <end position="149"/>
    </location>
</feature>
<dbReference type="STRING" id="69332.A0A388LWL5"/>
<evidence type="ECO:0000256" key="1">
    <source>
        <dbReference type="ARBA" id="ARBA00022737"/>
    </source>
</evidence>
<dbReference type="InterPro" id="IPR011992">
    <property type="entry name" value="EF-hand-dom_pair"/>
</dbReference>
<feature type="domain" description="EF-hand" evidence="3">
    <location>
        <begin position="8"/>
        <end position="43"/>
    </location>
</feature>
<sequence length="149" mass="16706">MADQFSSEQIADFKEAFSLFDKDGDGNITTEELGTVVRAIGQNPTKAEIEEWIKEVDISGTHLIEFREFLNLLTKKAKPNNLEEDLRAGFRVFAKDDPNGQMSVEELKHVLTAIGETLTEEEATEMLKEADADGDGKINMEEFVKMMTS</sequence>
<evidence type="ECO:0000259" key="3">
    <source>
        <dbReference type="PROSITE" id="PS50222"/>
    </source>
</evidence>
<evidence type="ECO:0000313" key="4">
    <source>
        <dbReference type="EMBL" id="GBG86696.1"/>
    </source>
</evidence>
<dbReference type="InterPro" id="IPR018247">
    <property type="entry name" value="EF_Hand_1_Ca_BS"/>
</dbReference>
<dbReference type="CDD" id="cd00051">
    <property type="entry name" value="EFh"/>
    <property type="match status" value="2"/>
</dbReference>
<keyword evidence="1" id="KW-0677">Repeat</keyword>
<dbReference type="OrthoDB" id="26525at2759"/>